<feature type="compositionally biased region" description="Low complexity" evidence="1">
    <location>
        <begin position="159"/>
        <end position="174"/>
    </location>
</feature>
<evidence type="ECO:0000313" key="3">
    <source>
        <dbReference type="Proteomes" id="UP000050509"/>
    </source>
</evidence>
<protein>
    <submittedName>
        <fullName evidence="2">Uncharacterized protein</fullName>
    </submittedName>
</protein>
<evidence type="ECO:0000313" key="2">
    <source>
        <dbReference type="EMBL" id="KPV54659.1"/>
    </source>
</evidence>
<dbReference type="EMBL" id="LJCR01000027">
    <property type="protein sequence ID" value="KPV54659.1"/>
    <property type="molecule type" value="Genomic_DNA"/>
</dbReference>
<reference evidence="2 3" key="1">
    <citation type="submission" date="2015-09" db="EMBL/GenBank/DDBJ databases">
        <title>Draft genome sequence of Kouleothrix aurantiaca JCM 19913.</title>
        <authorList>
            <person name="Hemp J."/>
        </authorList>
    </citation>
    <scope>NUCLEOTIDE SEQUENCE [LARGE SCALE GENOMIC DNA]</scope>
    <source>
        <strain evidence="2 3">COM-B</strain>
    </source>
</reference>
<accession>A0A0P9HII4</accession>
<proteinExistence type="predicted"/>
<feature type="region of interest" description="Disordered" evidence="1">
    <location>
        <begin position="138"/>
        <end position="174"/>
    </location>
</feature>
<feature type="non-terminal residue" evidence="2">
    <location>
        <position position="1"/>
    </location>
</feature>
<dbReference type="Proteomes" id="UP000050509">
    <property type="component" value="Unassembled WGS sequence"/>
</dbReference>
<sequence length="174" mass="19022">VTPGPLRAADLDRLRASPSGKALLTLLCNQAAKESGDGTEQTRGFYRIKPVLLADAIADLDPDGWGYTYHEHGERGKWVVYLHSDIGSIPFHIEGTESELLPALQSKPPDNTLKWSRIPLQPRAAQFARGWLDSRLTTGGGRARVGTRCGGRQKCPPTSARSRLPRRSALSRPS</sequence>
<name>A0A0P9HII4_9CHLR</name>
<keyword evidence="3" id="KW-1185">Reference proteome</keyword>
<comment type="caution">
    <text evidence="2">The sequence shown here is derived from an EMBL/GenBank/DDBJ whole genome shotgun (WGS) entry which is preliminary data.</text>
</comment>
<gene>
    <name evidence="2" type="ORF">SE17_02465</name>
</gene>
<evidence type="ECO:0000256" key="1">
    <source>
        <dbReference type="SAM" id="MobiDB-lite"/>
    </source>
</evidence>
<organism evidence="2 3">
    <name type="scientific">Kouleothrix aurantiaca</name>
    <dbReference type="NCBI Taxonomy" id="186479"/>
    <lineage>
        <taxon>Bacteria</taxon>
        <taxon>Bacillati</taxon>
        <taxon>Chloroflexota</taxon>
        <taxon>Chloroflexia</taxon>
        <taxon>Chloroflexales</taxon>
        <taxon>Roseiflexineae</taxon>
        <taxon>Roseiflexaceae</taxon>
        <taxon>Kouleothrix</taxon>
    </lineage>
</organism>
<dbReference type="AlphaFoldDB" id="A0A0P9HII4"/>